<reference evidence="6" key="1">
    <citation type="journal article" date="2020" name="Stud. Mycol.">
        <title>101 Dothideomycetes genomes: a test case for predicting lifestyles and emergence of pathogens.</title>
        <authorList>
            <person name="Haridas S."/>
            <person name="Albert R."/>
            <person name="Binder M."/>
            <person name="Bloem J."/>
            <person name="Labutti K."/>
            <person name="Salamov A."/>
            <person name="Andreopoulos B."/>
            <person name="Baker S."/>
            <person name="Barry K."/>
            <person name="Bills G."/>
            <person name="Bluhm B."/>
            <person name="Cannon C."/>
            <person name="Castanera R."/>
            <person name="Culley D."/>
            <person name="Daum C."/>
            <person name="Ezra D."/>
            <person name="Gonzalez J."/>
            <person name="Henrissat B."/>
            <person name="Kuo A."/>
            <person name="Liang C."/>
            <person name="Lipzen A."/>
            <person name="Lutzoni F."/>
            <person name="Magnuson J."/>
            <person name="Mondo S."/>
            <person name="Nolan M."/>
            <person name="Ohm R."/>
            <person name="Pangilinan J."/>
            <person name="Park H.-J."/>
            <person name="Ramirez L."/>
            <person name="Alfaro M."/>
            <person name="Sun H."/>
            <person name="Tritt A."/>
            <person name="Yoshinaga Y."/>
            <person name="Zwiers L.-H."/>
            <person name="Turgeon B."/>
            <person name="Goodwin S."/>
            <person name="Spatafora J."/>
            <person name="Crous P."/>
            <person name="Grigoriev I."/>
        </authorList>
    </citation>
    <scope>NUCLEOTIDE SEQUENCE</scope>
    <source>
        <strain evidence="6">CBS 110217</strain>
    </source>
</reference>
<dbReference type="GO" id="GO:0019783">
    <property type="term" value="F:ubiquitin-like protein peptidase activity"/>
    <property type="evidence" value="ECO:0007669"/>
    <property type="project" value="UniProtKB-ARBA"/>
</dbReference>
<name>A0A9P4GYA1_9PLEO</name>
<dbReference type="SUPFAM" id="SSF54001">
    <property type="entry name" value="Cysteine proteinases"/>
    <property type="match status" value="1"/>
</dbReference>
<keyword evidence="2" id="KW-0645">Protease</keyword>
<evidence type="ECO:0000313" key="7">
    <source>
        <dbReference type="Proteomes" id="UP000799777"/>
    </source>
</evidence>
<keyword evidence="3" id="KW-0378">Hydrolase</keyword>
<dbReference type="GO" id="GO:0008234">
    <property type="term" value="F:cysteine-type peptidase activity"/>
    <property type="evidence" value="ECO:0007669"/>
    <property type="project" value="InterPro"/>
</dbReference>
<dbReference type="GO" id="GO:0006508">
    <property type="term" value="P:proteolysis"/>
    <property type="evidence" value="ECO:0007669"/>
    <property type="project" value="UniProtKB-KW"/>
</dbReference>
<evidence type="ECO:0000256" key="4">
    <source>
        <dbReference type="SAM" id="MobiDB-lite"/>
    </source>
</evidence>
<dbReference type="EMBL" id="ML978302">
    <property type="protein sequence ID" value="KAF2024266.1"/>
    <property type="molecule type" value="Genomic_DNA"/>
</dbReference>
<evidence type="ECO:0000256" key="1">
    <source>
        <dbReference type="ARBA" id="ARBA00005234"/>
    </source>
</evidence>
<evidence type="ECO:0000259" key="5">
    <source>
        <dbReference type="PROSITE" id="PS50600"/>
    </source>
</evidence>
<comment type="similarity">
    <text evidence="1">Belongs to the peptidase C48 family.</text>
</comment>
<dbReference type="PROSITE" id="PS50600">
    <property type="entry name" value="ULP_PROTEASE"/>
    <property type="match status" value="1"/>
</dbReference>
<proteinExistence type="inferred from homology"/>
<feature type="compositionally biased region" description="Low complexity" evidence="4">
    <location>
        <begin position="453"/>
        <end position="468"/>
    </location>
</feature>
<comment type="caution">
    <text evidence="6">The sequence shown here is derived from an EMBL/GenBank/DDBJ whole genome shotgun (WGS) entry which is preliminary data.</text>
</comment>
<sequence>MDSQSQDSLPSLLQKDIWEHYGLQRTPPIMRAQFRTMDVTAARGFKRERFVPTRPTSRPLLSRRYTIDVTTAKNWGTTVIVPLAVNNGQERIQPINPRNRSHQLEPVPLPMSLIHLPYPFRYPDFMVRRVWNPPYDYGEYLTLGDAKIRNDEFLNMRRTDGADCWMGDAGLDMALEALRRSMECESHKIDILSTTFAQMSYMSCGYDDAVEASYDCFRVRFSDKRWIFVPVNNGTAPDRDAGAAGSHWALAALDRVHKRAYYYDSLFNRGRPSDLQIIAQTAIRGLLHILHEDEQQWEWSPQKNSPHQWWNNRFDGDLGPCGPFVWYMCKILIDHVVRYQLAGEEEDCSIELNARFPHRFGRVFDSFDVREDMQRLILDYKTRANSQEAMELHDTWAVEGGSVELSAYTPDFIFPTARNFLDCNLAYLMSEPQAGGGIELSAYARHHRQISSSISSGSTISNSSSTKTEPAKEIELDTSEDWVMTDVKLDATEDEEMKDILKSTPPHVSQTDLPHRPRIEDANYPSLEDEDLNDPVASAGPIKVNHSASTDLDLSHTPTEASHSAPTNLEFSHDRPRKRSSPIHWDEDARARNPRTYSKRTRQNSNNWSLEGGCGRV</sequence>
<accession>A0A9P4GYA1</accession>
<keyword evidence="7" id="KW-1185">Reference proteome</keyword>
<gene>
    <name evidence="6" type="ORF">EK21DRAFT_117951</name>
</gene>
<feature type="compositionally biased region" description="Polar residues" evidence="4">
    <location>
        <begin position="546"/>
        <end position="570"/>
    </location>
</feature>
<dbReference type="InterPro" id="IPR003653">
    <property type="entry name" value="Peptidase_C48_C"/>
</dbReference>
<dbReference type="Pfam" id="PF02902">
    <property type="entry name" value="Peptidase_C48"/>
    <property type="match status" value="1"/>
</dbReference>
<protein>
    <recommendedName>
        <fullName evidence="5">Ubiquitin-like protease family profile domain-containing protein</fullName>
    </recommendedName>
</protein>
<dbReference type="Gene3D" id="3.40.395.10">
    <property type="entry name" value="Adenoviral Proteinase, Chain A"/>
    <property type="match status" value="1"/>
</dbReference>
<dbReference type="InterPro" id="IPR038765">
    <property type="entry name" value="Papain-like_cys_pep_sf"/>
</dbReference>
<feature type="domain" description="Ubiquitin-like protease family profile" evidence="5">
    <location>
        <begin position="146"/>
        <end position="332"/>
    </location>
</feature>
<organism evidence="6 7">
    <name type="scientific">Setomelanomma holmii</name>
    <dbReference type="NCBI Taxonomy" id="210430"/>
    <lineage>
        <taxon>Eukaryota</taxon>
        <taxon>Fungi</taxon>
        <taxon>Dikarya</taxon>
        <taxon>Ascomycota</taxon>
        <taxon>Pezizomycotina</taxon>
        <taxon>Dothideomycetes</taxon>
        <taxon>Pleosporomycetidae</taxon>
        <taxon>Pleosporales</taxon>
        <taxon>Pleosporineae</taxon>
        <taxon>Phaeosphaeriaceae</taxon>
        <taxon>Setomelanomma</taxon>
    </lineage>
</organism>
<feature type="region of interest" description="Disordered" evidence="4">
    <location>
        <begin position="498"/>
        <end position="617"/>
    </location>
</feature>
<evidence type="ECO:0000313" key="6">
    <source>
        <dbReference type="EMBL" id="KAF2024266.1"/>
    </source>
</evidence>
<evidence type="ECO:0000256" key="2">
    <source>
        <dbReference type="ARBA" id="ARBA00022670"/>
    </source>
</evidence>
<dbReference type="AlphaFoldDB" id="A0A9P4GYA1"/>
<dbReference type="OrthoDB" id="3687719at2759"/>
<evidence type="ECO:0000256" key="3">
    <source>
        <dbReference type="ARBA" id="ARBA00022801"/>
    </source>
</evidence>
<feature type="region of interest" description="Disordered" evidence="4">
    <location>
        <begin position="453"/>
        <end position="479"/>
    </location>
</feature>
<dbReference type="Proteomes" id="UP000799777">
    <property type="component" value="Unassembled WGS sequence"/>
</dbReference>